<protein>
    <submittedName>
        <fullName evidence="2">CTP synthetase</fullName>
    </submittedName>
</protein>
<keyword evidence="1" id="KW-0472">Membrane</keyword>
<keyword evidence="1" id="KW-0812">Transmembrane</keyword>
<keyword evidence="3" id="KW-1185">Reference proteome</keyword>
<dbReference type="EMBL" id="VICH01000002">
    <property type="protein sequence ID" value="TQV69973.1"/>
    <property type="molecule type" value="Genomic_DNA"/>
</dbReference>
<dbReference type="OrthoDB" id="7510999at2"/>
<keyword evidence="1" id="KW-1133">Transmembrane helix</keyword>
<organism evidence="2 3">
    <name type="scientific">Aliiroseovarius halocynthiae</name>
    <dbReference type="NCBI Taxonomy" id="985055"/>
    <lineage>
        <taxon>Bacteria</taxon>
        <taxon>Pseudomonadati</taxon>
        <taxon>Pseudomonadota</taxon>
        <taxon>Alphaproteobacteria</taxon>
        <taxon>Rhodobacterales</taxon>
        <taxon>Paracoccaceae</taxon>
        <taxon>Aliiroseovarius</taxon>
    </lineage>
</organism>
<comment type="caution">
    <text evidence="2">The sequence shown here is derived from an EMBL/GenBank/DDBJ whole genome shotgun (WGS) entry which is preliminary data.</text>
</comment>
<dbReference type="RefSeq" id="WP_142851953.1">
    <property type="nucleotide sequence ID" value="NZ_FXWW01000001.1"/>
</dbReference>
<dbReference type="AlphaFoldDB" id="A0A545SYD4"/>
<evidence type="ECO:0000256" key="1">
    <source>
        <dbReference type="SAM" id="Phobius"/>
    </source>
</evidence>
<name>A0A545SYD4_9RHOB</name>
<evidence type="ECO:0000313" key="3">
    <source>
        <dbReference type="Proteomes" id="UP000315816"/>
    </source>
</evidence>
<feature type="transmembrane region" description="Helical" evidence="1">
    <location>
        <begin position="7"/>
        <end position="29"/>
    </location>
</feature>
<evidence type="ECO:0000313" key="2">
    <source>
        <dbReference type="EMBL" id="TQV69973.1"/>
    </source>
</evidence>
<gene>
    <name evidence="2" type="ORF">FIL88_00955</name>
</gene>
<dbReference type="Proteomes" id="UP000315816">
    <property type="component" value="Unassembled WGS sequence"/>
</dbReference>
<feature type="transmembrane region" description="Helical" evidence="1">
    <location>
        <begin position="35"/>
        <end position="54"/>
    </location>
</feature>
<accession>A0A545SYD4</accession>
<reference evidence="2 3" key="1">
    <citation type="submission" date="2019-06" db="EMBL/GenBank/DDBJ databases">
        <title>A novel species of marine bacteria.</title>
        <authorList>
            <person name="Wang Y."/>
        </authorList>
    </citation>
    <scope>NUCLEOTIDE SEQUENCE [LARGE SCALE GENOMIC DNA]</scope>
    <source>
        <strain evidence="2 3">MA1-10</strain>
    </source>
</reference>
<proteinExistence type="predicted"/>
<sequence length="59" mass="6148">MLRLASVIYILLGATLAGIFIVAALTVGLDTAQPITYAAISGFIVAIPISWFVAKQING</sequence>